<keyword evidence="6" id="KW-0961">Cell wall biogenesis/degradation</keyword>
<keyword evidence="2" id="KW-0812">Transmembrane</keyword>
<dbReference type="EnsemblMetazoa" id="GPAI000567-RA">
    <property type="protein sequence ID" value="GPAI000567-PA"/>
    <property type="gene ID" value="GPAI000567"/>
</dbReference>
<name>A0A1A9Z0U8_GLOPL</name>
<reference evidence="8" key="1">
    <citation type="submission" date="2014-03" db="EMBL/GenBank/DDBJ databases">
        <authorList>
            <person name="Aksoy S."/>
            <person name="Warren W."/>
            <person name="Wilson R.K."/>
        </authorList>
    </citation>
    <scope>NUCLEOTIDE SEQUENCE [LARGE SCALE GENOMIC DNA]</scope>
    <source>
        <strain evidence="8">IAEA</strain>
    </source>
</reference>
<keyword evidence="5" id="KW-0456">Lyase</keyword>
<keyword evidence="8" id="KW-1185">Reference proteome</keyword>
<dbReference type="PANTHER" id="PTHR30518">
    <property type="entry name" value="ENDOLYTIC MUREIN TRANSGLYCOSYLASE"/>
    <property type="match status" value="1"/>
</dbReference>
<dbReference type="GO" id="GO:0071555">
    <property type="term" value="P:cell wall organization"/>
    <property type="evidence" value="ECO:0007669"/>
    <property type="project" value="UniProtKB-KW"/>
</dbReference>
<evidence type="ECO:0000313" key="7">
    <source>
        <dbReference type="EnsemblMetazoa" id="GPAI000567-PA"/>
    </source>
</evidence>
<evidence type="ECO:0000256" key="5">
    <source>
        <dbReference type="ARBA" id="ARBA00023239"/>
    </source>
</evidence>
<keyword evidence="3" id="KW-1133">Transmembrane helix</keyword>
<evidence type="ECO:0000256" key="3">
    <source>
        <dbReference type="ARBA" id="ARBA00022989"/>
    </source>
</evidence>
<evidence type="ECO:0000256" key="4">
    <source>
        <dbReference type="ARBA" id="ARBA00023136"/>
    </source>
</evidence>
<dbReference type="NCBIfam" id="TIGR00247">
    <property type="entry name" value="endolytic transglycosylase MltG"/>
    <property type="match status" value="1"/>
</dbReference>
<proteinExistence type="predicted"/>
<sequence length="117" mass="13456">MKKVLEKIWNTRDQNLPYDSPQSLLIMASIIEKESSLKNERFLISSVFVNRLNNKMKLQSDPTVKYGLKLLIPNKKMTYKDIKTPTPHNTYMIYGLPKTAISMPSFESINAAAHPEK</sequence>
<dbReference type="GO" id="GO:0016829">
    <property type="term" value="F:lyase activity"/>
    <property type="evidence" value="ECO:0007669"/>
    <property type="project" value="UniProtKB-KW"/>
</dbReference>
<dbReference type="InterPro" id="IPR003770">
    <property type="entry name" value="MLTG-like"/>
</dbReference>
<reference evidence="7" key="2">
    <citation type="submission" date="2020-05" db="UniProtKB">
        <authorList>
            <consortium name="EnsemblMetazoa"/>
        </authorList>
    </citation>
    <scope>IDENTIFICATION</scope>
    <source>
        <strain evidence="7">IAEA</strain>
    </source>
</reference>
<dbReference type="Pfam" id="PF02618">
    <property type="entry name" value="YceG"/>
    <property type="match status" value="1"/>
</dbReference>
<evidence type="ECO:0000256" key="2">
    <source>
        <dbReference type="ARBA" id="ARBA00022692"/>
    </source>
</evidence>
<evidence type="ECO:0000256" key="6">
    <source>
        <dbReference type="ARBA" id="ARBA00023316"/>
    </source>
</evidence>
<protein>
    <recommendedName>
        <fullName evidence="9">Aminodeoxychorismate lyase</fullName>
    </recommendedName>
</protein>
<accession>A0A1A9Z0U8</accession>
<evidence type="ECO:0000256" key="1">
    <source>
        <dbReference type="ARBA" id="ARBA00022475"/>
    </source>
</evidence>
<organism evidence="7 8">
    <name type="scientific">Glossina pallidipes</name>
    <name type="common">Tsetse fly</name>
    <dbReference type="NCBI Taxonomy" id="7398"/>
    <lineage>
        <taxon>Eukaryota</taxon>
        <taxon>Metazoa</taxon>
        <taxon>Ecdysozoa</taxon>
        <taxon>Arthropoda</taxon>
        <taxon>Hexapoda</taxon>
        <taxon>Insecta</taxon>
        <taxon>Pterygota</taxon>
        <taxon>Neoptera</taxon>
        <taxon>Endopterygota</taxon>
        <taxon>Diptera</taxon>
        <taxon>Brachycera</taxon>
        <taxon>Muscomorpha</taxon>
        <taxon>Hippoboscoidea</taxon>
        <taxon>Glossinidae</taxon>
        <taxon>Glossina</taxon>
    </lineage>
</organism>
<dbReference type="VEuPathDB" id="VectorBase:GPAI000567"/>
<dbReference type="Proteomes" id="UP000092445">
    <property type="component" value="Unassembled WGS sequence"/>
</dbReference>
<dbReference type="PANTHER" id="PTHR30518:SF2">
    <property type="entry name" value="ENDOLYTIC MUREIN TRANSGLYCOSYLASE"/>
    <property type="match status" value="1"/>
</dbReference>
<evidence type="ECO:0008006" key="9">
    <source>
        <dbReference type="Google" id="ProtNLM"/>
    </source>
</evidence>
<keyword evidence="1" id="KW-1003">Cell membrane</keyword>
<evidence type="ECO:0000313" key="8">
    <source>
        <dbReference type="Proteomes" id="UP000092445"/>
    </source>
</evidence>
<dbReference type="AlphaFoldDB" id="A0A1A9Z0U8"/>
<keyword evidence="4" id="KW-0472">Membrane</keyword>